<proteinExistence type="predicted"/>
<dbReference type="PATRIC" id="fig|1615673.3.peg.4914"/>
<gene>
    <name evidence="1" type="ORF">TX23_18965</name>
</gene>
<dbReference type="AlphaFoldDB" id="A0A0R3AJ52"/>
<reference evidence="1 2" key="1">
    <citation type="submission" date="2015-02" db="EMBL/GenBank/DDBJ databases">
        <title>Two Pseudomonas sp. nov., isolated from raw milk.</title>
        <authorList>
            <person name="Wenning M."/>
            <person name="von Neubeck M."/>
            <person name="Huptas C."/>
            <person name="Scherer S."/>
        </authorList>
    </citation>
    <scope>NUCLEOTIDE SEQUENCE [LARGE SCALE GENOMIC DNA]</scope>
    <source>
        <strain evidence="1 2">DSM 29164</strain>
    </source>
</reference>
<dbReference type="EMBL" id="JYLN01000007">
    <property type="protein sequence ID" value="KRP70723.1"/>
    <property type="molecule type" value="Genomic_DNA"/>
</dbReference>
<evidence type="ECO:0000313" key="2">
    <source>
        <dbReference type="Proteomes" id="UP000050852"/>
    </source>
</evidence>
<accession>A0A0R3AJ52</accession>
<sequence>MPSLRPAWFNGAPEIKIKSDSLRIADTLAALVLFCRSELAREKPENPAFFLVSRIIVSDLRGPAPTGVRASFNDQVGYKAASLCF</sequence>
<dbReference type="Proteomes" id="UP000050852">
    <property type="component" value="Unassembled WGS sequence"/>
</dbReference>
<name>A0A0R3AJ52_9PSED</name>
<evidence type="ECO:0000313" key="1">
    <source>
        <dbReference type="EMBL" id="KRP70723.1"/>
    </source>
</evidence>
<organism evidence="1 2">
    <name type="scientific">Pseudomonas paralactis</name>
    <dbReference type="NCBI Taxonomy" id="1615673"/>
    <lineage>
        <taxon>Bacteria</taxon>
        <taxon>Pseudomonadati</taxon>
        <taxon>Pseudomonadota</taxon>
        <taxon>Gammaproteobacteria</taxon>
        <taxon>Pseudomonadales</taxon>
        <taxon>Pseudomonadaceae</taxon>
        <taxon>Pseudomonas</taxon>
    </lineage>
</organism>
<protein>
    <submittedName>
        <fullName evidence="1">Uncharacterized protein</fullName>
    </submittedName>
</protein>
<comment type="caution">
    <text evidence="1">The sequence shown here is derived from an EMBL/GenBank/DDBJ whole genome shotgun (WGS) entry which is preliminary data.</text>
</comment>